<evidence type="ECO:0000259" key="7">
    <source>
        <dbReference type="Pfam" id="PF07195"/>
    </source>
</evidence>
<dbReference type="GO" id="GO:0007155">
    <property type="term" value="P:cell adhesion"/>
    <property type="evidence" value="ECO:0007669"/>
    <property type="project" value="InterPro"/>
</dbReference>
<dbReference type="PANTHER" id="PTHR30288">
    <property type="entry name" value="FLAGELLAR CAP/ASSEMBLY PROTEIN FLID"/>
    <property type="match status" value="1"/>
</dbReference>
<dbReference type="InterPro" id="IPR010809">
    <property type="entry name" value="FliD_C"/>
</dbReference>
<comment type="subunit">
    <text evidence="2 5">Homopentamer.</text>
</comment>
<feature type="domain" description="Flagellar hook-associated protein 2 N-terminal" evidence="6">
    <location>
        <begin position="12"/>
        <end position="107"/>
    </location>
</feature>
<evidence type="ECO:0000313" key="8">
    <source>
        <dbReference type="EMBL" id="NEL55536.1"/>
    </source>
</evidence>
<dbReference type="GO" id="GO:0005576">
    <property type="term" value="C:extracellular region"/>
    <property type="evidence" value="ECO:0007669"/>
    <property type="project" value="UniProtKB-SubCell"/>
</dbReference>
<evidence type="ECO:0000256" key="4">
    <source>
        <dbReference type="ARBA" id="ARBA00023143"/>
    </source>
</evidence>
<keyword evidence="4 5" id="KW-0975">Bacterial flagellum</keyword>
<comment type="caution">
    <text evidence="8">The sequence shown here is derived from an EMBL/GenBank/DDBJ whole genome shotgun (WGS) entry which is preliminary data.</text>
</comment>
<feature type="domain" description="Flagellar hook-associated protein 2 C-terminal" evidence="7">
    <location>
        <begin position="206"/>
        <end position="447"/>
    </location>
</feature>
<dbReference type="GO" id="GO:0009421">
    <property type="term" value="C:bacterial-type flagellum filament cap"/>
    <property type="evidence" value="ECO:0007669"/>
    <property type="project" value="InterPro"/>
</dbReference>
<dbReference type="PANTHER" id="PTHR30288:SF0">
    <property type="entry name" value="FLAGELLAR HOOK-ASSOCIATED PROTEIN 2"/>
    <property type="match status" value="1"/>
</dbReference>
<evidence type="ECO:0000259" key="6">
    <source>
        <dbReference type="Pfam" id="PF02465"/>
    </source>
</evidence>
<keyword evidence="5" id="KW-0964">Secreted</keyword>
<name>A0A7K3WGP2_9ACTN</name>
<dbReference type="Proteomes" id="UP000470470">
    <property type="component" value="Unassembled WGS sequence"/>
</dbReference>
<dbReference type="InterPro" id="IPR003481">
    <property type="entry name" value="FliD_N"/>
</dbReference>
<keyword evidence="9" id="KW-1185">Reference proteome</keyword>
<dbReference type="Pfam" id="PF02465">
    <property type="entry name" value="FliD_N"/>
    <property type="match status" value="1"/>
</dbReference>
<comment type="subcellular location">
    <subcellularLocation>
        <location evidence="5">Secreted</location>
    </subcellularLocation>
    <subcellularLocation>
        <location evidence="5">Bacterial flagellum</location>
    </subcellularLocation>
</comment>
<dbReference type="GO" id="GO:0009424">
    <property type="term" value="C:bacterial-type flagellum hook"/>
    <property type="evidence" value="ECO:0007669"/>
    <property type="project" value="UniProtKB-UniRule"/>
</dbReference>
<dbReference type="Pfam" id="PF07195">
    <property type="entry name" value="FliD_C"/>
    <property type="match status" value="1"/>
</dbReference>
<keyword evidence="8" id="KW-0966">Cell projection</keyword>
<evidence type="ECO:0000256" key="1">
    <source>
        <dbReference type="ARBA" id="ARBA00009764"/>
    </source>
</evidence>
<comment type="function">
    <text evidence="5">Required for morphogenesis and for the elongation of the flagellar filament by facilitating polymerization of the flagellin monomers at the tip of growing filament. Forms a capping structure, which prevents flagellin subunits (transported through the central channel of the flagellum) from leaking out without polymerization at the distal end.</text>
</comment>
<keyword evidence="8" id="KW-0969">Cilium</keyword>
<keyword evidence="3" id="KW-0175">Coiled coil</keyword>
<sequence length="466" mass="46824">MASNSTIDGLVSGLDTTNVIKQLIAVEAQPQTVLKNRQSAAKTDATAYRSANTRFDSLRSAAEALTAAGAYQATKATSSAASVSVSASATATPASLTFNVDRVAARHMVISDRTWTATSDAFGGSGSTLSLPNADGTAGSVATTGTLAETVAAINGGTYGVTAAAVQVGATTFKLQLTAKDSGAAKVFTAAAGADTFGTTVQQGIDAQVTVGSGGGSYQATSSSNTFTGLLDGVTLTVSTAAAATPVTVSVSSDPSAISGKVKTLIESANEALKTITSLTDYKSTTALLKGDSTLRGLANQILDAVSSAIGGRSAAEVGISLTRTGSLTFDAAKFSTALAADPALAQKLVGGTLAKAEVIADPMATPPVVGSPAVPAVDGLAARMLTIAKGASDATTGSLTLLAKNKDSAATDFQGRIDAWDVRLASRTLSLEKYYTALETSLGKLKNQSSWLDGQLANLPSWSRR</sequence>
<keyword evidence="8" id="KW-0282">Flagellum</keyword>
<dbReference type="AlphaFoldDB" id="A0A7K3WGP2"/>
<accession>A0A7K3WGP2</accession>
<evidence type="ECO:0000313" key="9">
    <source>
        <dbReference type="Proteomes" id="UP000470470"/>
    </source>
</evidence>
<organism evidence="8 9">
    <name type="scientific">Goekera deserti</name>
    <dbReference type="NCBI Taxonomy" id="2497753"/>
    <lineage>
        <taxon>Bacteria</taxon>
        <taxon>Bacillati</taxon>
        <taxon>Actinomycetota</taxon>
        <taxon>Actinomycetes</taxon>
        <taxon>Geodermatophilales</taxon>
        <taxon>Geodermatophilaceae</taxon>
        <taxon>Goekera</taxon>
    </lineage>
</organism>
<protein>
    <recommendedName>
        <fullName evidence="5">Flagellar hook-associated protein 2</fullName>
        <shortName evidence="5">HAP2</shortName>
    </recommendedName>
    <alternativeName>
        <fullName evidence="5">Flagellar cap protein</fullName>
    </alternativeName>
</protein>
<dbReference type="RefSeq" id="WP_152730924.1">
    <property type="nucleotide sequence ID" value="NZ_JAABOZ010000004.1"/>
</dbReference>
<dbReference type="EMBL" id="JAAGWK010000024">
    <property type="protein sequence ID" value="NEL55536.1"/>
    <property type="molecule type" value="Genomic_DNA"/>
</dbReference>
<dbReference type="GO" id="GO:0071973">
    <property type="term" value="P:bacterial-type flagellum-dependent cell motility"/>
    <property type="evidence" value="ECO:0007669"/>
    <property type="project" value="TreeGrafter"/>
</dbReference>
<gene>
    <name evidence="8" type="primary">fliD</name>
    <name evidence="8" type="ORF">G1H19_16230</name>
</gene>
<proteinExistence type="inferred from homology"/>
<comment type="similarity">
    <text evidence="1 5">Belongs to the FliD family.</text>
</comment>
<evidence type="ECO:0000256" key="5">
    <source>
        <dbReference type="RuleBase" id="RU362066"/>
    </source>
</evidence>
<evidence type="ECO:0000256" key="3">
    <source>
        <dbReference type="ARBA" id="ARBA00023054"/>
    </source>
</evidence>
<dbReference type="InterPro" id="IPR040026">
    <property type="entry name" value="FliD"/>
</dbReference>
<reference evidence="8 9" key="1">
    <citation type="submission" date="2020-02" db="EMBL/GenBank/DDBJ databases">
        <title>The whole genome sequence of CPCC 205119.</title>
        <authorList>
            <person name="Jiang Z."/>
        </authorList>
    </citation>
    <scope>NUCLEOTIDE SEQUENCE [LARGE SCALE GENOMIC DNA]</scope>
    <source>
        <strain evidence="8 9">CPCC 205119</strain>
    </source>
</reference>
<evidence type="ECO:0000256" key="2">
    <source>
        <dbReference type="ARBA" id="ARBA00011255"/>
    </source>
</evidence>